<feature type="transmembrane region" description="Helical" evidence="2">
    <location>
        <begin position="375"/>
        <end position="394"/>
    </location>
</feature>
<gene>
    <name evidence="4" type="ORF">Pla52n_66770</name>
</gene>
<reference evidence="4 5" key="1">
    <citation type="submission" date="2019-02" db="EMBL/GenBank/DDBJ databases">
        <title>Deep-cultivation of Planctomycetes and their phenomic and genomic characterization uncovers novel biology.</title>
        <authorList>
            <person name="Wiegand S."/>
            <person name="Jogler M."/>
            <person name="Boedeker C."/>
            <person name="Pinto D."/>
            <person name="Vollmers J."/>
            <person name="Rivas-Marin E."/>
            <person name="Kohn T."/>
            <person name="Peeters S.H."/>
            <person name="Heuer A."/>
            <person name="Rast P."/>
            <person name="Oberbeckmann S."/>
            <person name="Bunk B."/>
            <person name="Jeske O."/>
            <person name="Meyerdierks A."/>
            <person name="Storesund J.E."/>
            <person name="Kallscheuer N."/>
            <person name="Luecker S."/>
            <person name="Lage O.M."/>
            <person name="Pohl T."/>
            <person name="Merkel B.J."/>
            <person name="Hornburger P."/>
            <person name="Mueller R.-W."/>
            <person name="Bruemmer F."/>
            <person name="Labrenz M."/>
            <person name="Spormann A.M."/>
            <person name="Op Den Camp H."/>
            <person name="Overmann J."/>
            <person name="Amann R."/>
            <person name="Jetten M.S.M."/>
            <person name="Mascher T."/>
            <person name="Medema M.H."/>
            <person name="Devos D.P."/>
            <person name="Kaster A.-K."/>
            <person name="Ovreas L."/>
            <person name="Rohde M."/>
            <person name="Galperin M.Y."/>
            <person name="Jogler C."/>
        </authorList>
    </citation>
    <scope>NUCLEOTIDE SEQUENCE [LARGE SCALE GENOMIC DNA]</scope>
    <source>
        <strain evidence="4 5">Pla52n</strain>
    </source>
</reference>
<feature type="domain" description="Glutaredoxin" evidence="3">
    <location>
        <begin position="141"/>
        <end position="201"/>
    </location>
</feature>
<keyword evidence="5" id="KW-1185">Reference proteome</keyword>
<feature type="transmembrane region" description="Helical" evidence="2">
    <location>
        <begin position="460"/>
        <end position="486"/>
    </location>
</feature>
<dbReference type="Proteomes" id="UP000320176">
    <property type="component" value="Unassembled WGS sequence"/>
</dbReference>
<dbReference type="Gene3D" id="3.40.30.10">
    <property type="entry name" value="Glutaredoxin"/>
    <property type="match status" value="1"/>
</dbReference>
<sequence>MFSMFIDPFARLRLSAVTPLVFLFALLSYTPTTAWSDDDAANVSAVHTVQMEVFLRSDLPKSAETIAYIEHLKNKRPGLDVVVHDVLKDREQLARLYALTQRFGRPKPVVPSFYSCRQMYYGFLDAQRSGPGIEALLTMDVYTRDTCPKCQEAKRFLPQLKQRWPAIEYRIHEITGDDIARARWHALSSAVGGSPGLPTFDFAGRVIVGYSGDATTGRQLEDWIREVASEPSAKQPAGKPDDKPPPKPSQTKPSQVQPGLISLINVLQAAQAPDALSETSDSNDSPVMEFPEFELPGEATEGDVGAATLQPPEEASGTPSDTIELPWFGPVRVTDMGLPLFTFIVGLVDGFNPCAMWILVFLLSILVNIKDRRKIIMIAGTFVVVSGLAYYAFMAAWLSMFLLIGIVRPVQIALGLIALTIGVINVKDFFAFKKGVSLSIPEKSKPGLYRRVREIAQAKYMTAALAGVVVLAVVVNMVELLCTAGLPALYTQILTLQDLPAWQNYLYLGLYILAYMLDDSILLGITVVTLSNRKMQEREGRWLKLLSGLVILVLGLVMIFRPSWLTLVGH</sequence>
<evidence type="ECO:0000256" key="2">
    <source>
        <dbReference type="SAM" id="Phobius"/>
    </source>
</evidence>
<name>A0A5C5ZVZ0_9BACT</name>
<dbReference type="CDD" id="cd02976">
    <property type="entry name" value="NrdH"/>
    <property type="match status" value="1"/>
</dbReference>
<dbReference type="EMBL" id="SJPN01000018">
    <property type="protein sequence ID" value="TWT91265.1"/>
    <property type="molecule type" value="Genomic_DNA"/>
</dbReference>
<feature type="transmembrane region" description="Helical" evidence="2">
    <location>
        <begin position="400"/>
        <end position="424"/>
    </location>
</feature>
<dbReference type="SUPFAM" id="SSF52833">
    <property type="entry name" value="Thioredoxin-like"/>
    <property type="match status" value="1"/>
</dbReference>
<keyword evidence="2" id="KW-0472">Membrane</keyword>
<dbReference type="Pfam" id="PF00462">
    <property type="entry name" value="Glutaredoxin"/>
    <property type="match status" value="1"/>
</dbReference>
<feature type="transmembrane region" description="Helical" evidence="2">
    <location>
        <begin position="506"/>
        <end position="530"/>
    </location>
</feature>
<feature type="transmembrane region" description="Helical" evidence="2">
    <location>
        <begin position="340"/>
        <end position="363"/>
    </location>
</feature>
<proteinExistence type="predicted"/>
<evidence type="ECO:0000313" key="4">
    <source>
        <dbReference type="EMBL" id="TWT91265.1"/>
    </source>
</evidence>
<protein>
    <submittedName>
        <fullName evidence="4">Glutaredoxin</fullName>
    </submittedName>
</protein>
<evidence type="ECO:0000313" key="5">
    <source>
        <dbReference type="Proteomes" id="UP000320176"/>
    </source>
</evidence>
<feature type="transmembrane region" description="Helical" evidence="2">
    <location>
        <begin position="542"/>
        <end position="560"/>
    </location>
</feature>
<dbReference type="InterPro" id="IPR002109">
    <property type="entry name" value="Glutaredoxin"/>
</dbReference>
<comment type="caution">
    <text evidence="4">The sequence shown here is derived from an EMBL/GenBank/DDBJ whole genome shotgun (WGS) entry which is preliminary data.</text>
</comment>
<keyword evidence="2" id="KW-0812">Transmembrane</keyword>
<dbReference type="AlphaFoldDB" id="A0A5C5ZVZ0"/>
<dbReference type="InterPro" id="IPR036249">
    <property type="entry name" value="Thioredoxin-like_sf"/>
</dbReference>
<keyword evidence="2" id="KW-1133">Transmembrane helix</keyword>
<evidence type="ECO:0000256" key="1">
    <source>
        <dbReference type="SAM" id="MobiDB-lite"/>
    </source>
</evidence>
<evidence type="ECO:0000259" key="3">
    <source>
        <dbReference type="Pfam" id="PF00462"/>
    </source>
</evidence>
<feature type="region of interest" description="Disordered" evidence="1">
    <location>
        <begin position="229"/>
        <end position="255"/>
    </location>
</feature>
<feature type="region of interest" description="Disordered" evidence="1">
    <location>
        <begin position="302"/>
        <end position="321"/>
    </location>
</feature>
<organism evidence="4 5">
    <name type="scientific">Stieleria varia</name>
    <dbReference type="NCBI Taxonomy" id="2528005"/>
    <lineage>
        <taxon>Bacteria</taxon>
        <taxon>Pseudomonadati</taxon>
        <taxon>Planctomycetota</taxon>
        <taxon>Planctomycetia</taxon>
        <taxon>Pirellulales</taxon>
        <taxon>Pirellulaceae</taxon>
        <taxon>Stieleria</taxon>
    </lineage>
</organism>
<accession>A0A5C5ZVZ0</accession>